<dbReference type="GO" id="GO:0016787">
    <property type="term" value="F:hydrolase activity"/>
    <property type="evidence" value="ECO:0007669"/>
    <property type="project" value="UniProtKB-KW"/>
</dbReference>
<keyword evidence="3" id="KW-0479">Metal-binding</keyword>
<feature type="domain" description="PIN" evidence="5">
    <location>
        <begin position="8"/>
        <end position="129"/>
    </location>
</feature>
<dbReference type="InterPro" id="IPR029060">
    <property type="entry name" value="PIN-like_dom_sf"/>
</dbReference>
<comment type="caution">
    <text evidence="6">The sequence shown here is derived from an EMBL/GenBank/DDBJ whole genome shotgun (WGS) entry which is preliminary data.</text>
</comment>
<dbReference type="InterPro" id="IPR022907">
    <property type="entry name" value="VapC_family"/>
</dbReference>
<reference evidence="6" key="2">
    <citation type="journal article" date="2014" name="ISME J.">
        <title>Microbial stratification in low pH oxic and suboxic macroscopic growths along an acid mine drainage.</title>
        <authorList>
            <person name="Mendez-Garcia C."/>
            <person name="Mesa V."/>
            <person name="Sprenger R.R."/>
            <person name="Richter M."/>
            <person name="Diez M.S."/>
            <person name="Solano J."/>
            <person name="Bargiela R."/>
            <person name="Golyshina O.V."/>
            <person name="Manteca A."/>
            <person name="Ramos J.L."/>
            <person name="Gallego J.R."/>
            <person name="Llorente I."/>
            <person name="Martins Dos Santos V.A."/>
            <person name="Jensen O.N."/>
            <person name="Pelaez A.I."/>
            <person name="Sanchez J."/>
            <person name="Ferrer M."/>
        </authorList>
    </citation>
    <scope>NUCLEOTIDE SEQUENCE</scope>
</reference>
<keyword evidence="4" id="KW-0378">Hydrolase</keyword>
<sequence length="136" mass="15107">MEGLTDAVIDTVALIRHLDDSLPPAAERVFREAEDGFGRLFLPEVALGEFAYLILRGRVRVPHPRATVQEVTDEVRASGYLQAASLGSAGWGYFLELEIPELHDRMIAAVAVSRRLPLVSNDPAFRSVPSLRVIWR</sequence>
<evidence type="ECO:0000259" key="5">
    <source>
        <dbReference type="Pfam" id="PF01850"/>
    </source>
</evidence>
<evidence type="ECO:0000256" key="1">
    <source>
        <dbReference type="ARBA" id="ARBA00022649"/>
    </source>
</evidence>
<gene>
    <name evidence="6" type="ORF">B1B_01905</name>
</gene>
<evidence type="ECO:0000256" key="3">
    <source>
        <dbReference type="ARBA" id="ARBA00022723"/>
    </source>
</evidence>
<evidence type="ECO:0000256" key="2">
    <source>
        <dbReference type="ARBA" id="ARBA00022722"/>
    </source>
</evidence>
<protein>
    <submittedName>
        <fullName evidence="6">Protein containing PilT protein</fullName>
    </submittedName>
</protein>
<name>T1C5J2_9ZZZZ</name>
<dbReference type="InterPro" id="IPR002716">
    <property type="entry name" value="PIN_dom"/>
</dbReference>
<proteinExistence type="inferred from homology"/>
<evidence type="ECO:0000313" key="6">
    <source>
        <dbReference type="EMBL" id="EQD76113.1"/>
    </source>
</evidence>
<dbReference type="SUPFAM" id="SSF88723">
    <property type="entry name" value="PIN domain-like"/>
    <property type="match status" value="1"/>
</dbReference>
<dbReference type="EMBL" id="AUZY01001136">
    <property type="protein sequence ID" value="EQD76113.1"/>
    <property type="molecule type" value="Genomic_DNA"/>
</dbReference>
<evidence type="ECO:0000256" key="4">
    <source>
        <dbReference type="ARBA" id="ARBA00022801"/>
    </source>
</evidence>
<accession>T1C5J2</accession>
<reference evidence="6" key="1">
    <citation type="submission" date="2013-08" db="EMBL/GenBank/DDBJ databases">
        <authorList>
            <person name="Mendez C."/>
            <person name="Richter M."/>
            <person name="Ferrer M."/>
            <person name="Sanchez J."/>
        </authorList>
    </citation>
    <scope>NUCLEOTIDE SEQUENCE</scope>
</reference>
<keyword evidence="2" id="KW-0540">Nuclease</keyword>
<dbReference type="Pfam" id="PF01850">
    <property type="entry name" value="PIN"/>
    <property type="match status" value="1"/>
</dbReference>
<organism evidence="6">
    <name type="scientific">mine drainage metagenome</name>
    <dbReference type="NCBI Taxonomy" id="410659"/>
    <lineage>
        <taxon>unclassified sequences</taxon>
        <taxon>metagenomes</taxon>
        <taxon>ecological metagenomes</taxon>
    </lineage>
</organism>
<keyword evidence="1" id="KW-1277">Toxin-antitoxin system</keyword>
<dbReference type="AlphaFoldDB" id="T1C5J2"/>
<dbReference type="Gene3D" id="3.40.50.1010">
    <property type="entry name" value="5'-nuclease"/>
    <property type="match status" value="1"/>
</dbReference>
<dbReference type="GO" id="GO:0004540">
    <property type="term" value="F:RNA nuclease activity"/>
    <property type="evidence" value="ECO:0007669"/>
    <property type="project" value="InterPro"/>
</dbReference>
<dbReference type="GO" id="GO:0046872">
    <property type="term" value="F:metal ion binding"/>
    <property type="evidence" value="ECO:0007669"/>
    <property type="project" value="UniProtKB-KW"/>
</dbReference>
<dbReference type="HAMAP" id="MF_00265">
    <property type="entry name" value="VapC_Nob1"/>
    <property type="match status" value="1"/>
</dbReference>